<proteinExistence type="predicted"/>
<keyword evidence="5" id="KW-0547">Nucleotide-binding</keyword>
<evidence type="ECO:0000313" key="9">
    <source>
        <dbReference type="EMBL" id="PIR76822.1"/>
    </source>
</evidence>
<evidence type="ECO:0000313" key="10">
    <source>
        <dbReference type="Proteomes" id="UP000231530"/>
    </source>
</evidence>
<feature type="domain" description="Riboflavin kinase" evidence="8">
    <location>
        <begin position="1"/>
        <end position="114"/>
    </location>
</feature>
<evidence type="ECO:0000256" key="4">
    <source>
        <dbReference type="ARBA" id="ARBA00022679"/>
    </source>
</evidence>
<protein>
    <recommendedName>
        <fullName evidence="1">riboflavin kinase</fullName>
        <ecNumber evidence="1">2.7.1.26</ecNumber>
    </recommendedName>
</protein>
<dbReference type="GO" id="GO:0009231">
    <property type="term" value="P:riboflavin biosynthetic process"/>
    <property type="evidence" value="ECO:0007669"/>
    <property type="project" value="InterPro"/>
</dbReference>
<dbReference type="GO" id="GO:0008531">
    <property type="term" value="F:riboflavin kinase activity"/>
    <property type="evidence" value="ECO:0007669"/>
    <property type="project" value="UniProtKB-EC"/>
</dbReference>
<dbReference type="PANTHER" id="PTHR22749:SF6">
    <property type="entry name" value="RIBOFLAVIN KINASE"/>
    <property type="match status" value="1"/>
</dbReference>
<keyword evidence="6" id="KW-0067">ATP-binding</keyword>
<organism evidence="9 10">
    <name type="scientific">Candidatus Magasanikbacteria bacterium CG10_big_fil_rev_8_21_14_0_10_42_10</name>
    <dbReference type="NCBI Taxonomy" id="1974649"/>
    <lineage>
        <taxon>Bacteria</taxon>
        <taxon>Candidatus Magasanikiibacteriota</taxon>
    </lineage>
</organism>
<dbReference type="SMART" id="SM00904">
    <property type="entry name" value="Flavokinase"/>
    <property type="match status" value="1"/>
</dbReference>
<dbReference type="Gene3D" id="2.40.30.30">
    <property type="entry name" value="Riboflavin kinase-like"/>
    <property type="match status" value="1"/>
</dbReference>
<dbReference type="Pfam" id="PF01687">
    <property type="entry name" value="Flavokinase"/>
    <property type="match status" value="1"/>
</dbReference>
<dbReference type="InterPro" id="IPR023465">
    <property type="entry name" value="Riboflavin_kinase_dom_sf"/>
</dbReference>
<dbReference type="EMBL" id="PFBY01000001">
    <property type="protein sequence ID" value="PIR76822.1"/>
    <property type="molecule type" value="Genomic_DNA"/>
</dbReference>
<dbReference type="InterPro" id="IPR015865">
    <property type="entry name" value="Riboflavin_kinase_bac/euk"/>
</dbReference>
<evidence type="ECO:0000256" key="6">
    <source>
        <dbReference type="ARBA" id="ARBA00022840"/>
    </source>
</evidence>
<evidence type="ECO:0000256" key="3">
    <source>
        <dbReference type="ARBA" id="ARBA00022643"/>
    </source>
</evidence>
<dbReference type="GO" id="GO:0005524">
    <property type="term" value="F:ATP binding"/>
    <property type="evidence" value="ECO:0007669"/>
    <property type="project" value="UniProtKB-KW"/>
</dbReference>
<keyword evidence="2" id="KW-0285">Flavoprotein</keyword>
<dbReference type="Proteomes" id="UP000231530">
    <property type="component" value="Unassembled WGS sequence"/>
</dbReference>
<dbReference type="AlphaFoldDB" id="A0A2H0TXE6"/>
<name>A0A2H0TXE6_9BACT</name>
<comment type="catalytic activity">
    <reaction evidence="7">
        <text>riboflavin + ATP = FMN + ADP + H(+)</text>
        <dbReference type="Rhea" id="RHEA:14357"/>
        <dbReference type="ChEBI" id="CHEBI:15378"/>
        <dbReference type="ChEBI" id="CHEBI:30616"/>
        <dbReference type="ChEBI" id="CHEBI:57986"/>
        <dbReference type="ChEBI" id="CHEBI:58210"/>
        <dbReference type="ChEBI" id="CHEBI:456216"/>
        <dbReference type="EC" id="2.7.1.26"/>
    </reaction>
</comment>
<accession>A0A2H0TXE6</accession>
<dbReference type="SUPFAM" id="SSF82114">
    <property type="entry name" value="Riboflavin kinase-like"/>
    <property type="match status" value="1"/>
</dbReference>
<evidence type="ECO:0000256" key="2">
    <source>
        <dbReference type="ARBA" id="ARBA00022630"/>
    </source>
</evidence>
<evidence type="ECO:0000256" key="5">
    <source>
        <dbReference type="ARBA" id="ARBA00022741"/>
    </source>
</evidence>
<evidence type="ECO:0000259" key="8">
    <source>
        <dbReference type="SMART" id="SM00904"/>
    </source>
</evidence>
<keyword evidence="4" id="KW-0808">Transferase</keyword>
<comment type="caution">
    <text evidence="9">The sequence shown here is derived from an EMBL/GenBank/DDBJ whole genome shotgun (WGS) entry which is preliminary data.</text>
</comment>
<evidence type="ECO:0000256" key="7">
    <source>
        <dbReference type="ARBA" id="ARBA00047880"/>
    </source>
</evidence>
<gene>
    <name evidence="9" type="ORF">COU32_00040</name>
</gene>
<dbReference type="PANTHER" id="PTHR22749">
    <property type="entry name" value="RIBOFLAVIN KINASE/FMN ADENYLYLTRANSFERASE"/>
    <property type="match status" value="1"/>
</dbReference>
<reference evidence="10" key="1">
    <citation type="submission" date="2017-09" db="EMBL/GenBank/DDBJ databases">
        <title>Depth-based differentiation of microbial function through sediment-hosted aquifers and enrichment of novel symbionts in the deep terrestrial subsurface.</title>
        <authorList>
            <person name="Probst A.J."/>
            <person name="Ladd B."/>
            <person name="Jarett J.K."/>
            <person name="Geller-Mcgrath D.E."/>
            <person name="Sieber C.M.K."/>
            <person name="Emerson J.B."/>
            <person name="Anantharaman K."/>
            <person name="Thomas B.C."/>
            <person name="Malmstrom R."/>
            <person name="Stieglmeier M."/>
            <person name="Klingl A."/>
            <person name="Woyke T."/>
            <person name="Ryan C.M."/>
            <person name="Banfield J.F."/>
        </authorList>
    </citation>
    <scope>NUCLEOTIDE SEQUENCE [LARGE SCALE GENOMIC DNA]</scope>
</reference>
<sequence>MFGGIVIHGDGVGGTLGYPTANIDCPSKDVHFDPGVYAAKATYQGKVYKAALVIMKTPWKVEVHLLDFDGSDIYGQELRFEPIQRVSALERYDDIEELKEKIARDILSVQQVFQQIL</sequence>
<evidence type="ECO:0000256" key="1">
    <source>
        <dbReference type="ARBA" id="ARBA00012105"/>
    </source>
</evidence>
<dbReference type="GO" id="GO:0009398">
    <property type="term" value="P:FMN biosynthetic process"/>
    <property type="evidence" value="ECO:0007669"/>
    <property type="project" value="TreeGrafter"/>
</dbReference>
<dbReference type="EC" id="2.7.1.26" evidence="1"/>
<dbReference type="InterPro" id="IPR023468">
    <property type="entry name" value="Riboflavin_kinase"/>
</dbReference>
<keyword evidence="3" id="KW-0288">FMN</keyword>